<evidence type="ECO:0000313" key="5">
    <source>
        <dbReference type="EMBL" id="VDN96059.1"/>
    </source>
</evidence>
<dbReference type="EMBL" id="UZAE01000041">
    <property type="protein sequence ID" value="VDN96059.1"/>
    <property type="molecule type" value="Genomic_DNA"/>
</dbReference>
<keyword evidence="2" id="KW-0808">Transferase</keyword>
<evidence type="ECO:0000313" key="6">
    <source>
        <dbReference type="Proteomes" id="UP000278807"/>
    </source>
</evidence>
<dbReference type="PROSITE" id="PS50280">
    <property type="entry name" value="SET"/>
    <property type="match status" value="1"/>
</dbReference>
<reference evidence="7" key="1">
    <citation type="submission" date="2017-02" db="UniProtKB">
        <authorList>
            <consortium name="WormBaseParasite"/>
        </authorList>
    </citation>
    <scope>IDENTIFICATION</scope>
</reference>
<dbReference type="InterPro" id="IPR046341">
    <property type="entry name" value="SET_dom_sf"/>
</dbReference>
<dbReference type="Pfam" id="PF00856">
    <property type="entry name" value="SET"/>
    <property type="match status" value="1"/>
</dbReference>
<dbReference type="SUPFAM" id="SSF82199">
    <property type="entry name" value="SET domain"/>
    <property type="match status" value="1"/>
</dbReference>
<feature type="domain" description="SET" evidence="4">
    <location>
        <begin position="295"/>
        <end position="456"/>
    </location>
</feature>
<sequence length="588" mass="66189">MADRTISDEDFRKHFRPFLSGKYHPLVEKYGKVLSQAMACKGEERKWRKEFDKLETDFDRAFFILKALESFNKEEKGICVLGLPPAKEASKFLTTGKSDAIAKKCLSMSDKFYRERNFKRALVAINRAYFAAVSKEVKYHVLLKRIRLIKKFNVDEVLEEEIGLIIKNKTSNEKTQSASSVREDIERIIDFQLCQGRWISVSPDSPKSLNGKTLDDPVKMERKKFKFVPINDDSEQLRNENSEMKYTAVASRNISIGRTKVGFCSDKCANDARTPIGPSNGGSGRHVHDCGGILPCLRVDDLFENDIFMDQGLAHLGFNCIANTPANILLNCICSSVGVITGYPMKWFSEAREHFYSPPSSTNQPDWIPASWIVAQMITHIASNNFNSKGYVEYYEERKELNANSNKIGCCVYPIISLLSHDCNPNACIVNTANGCAFVYALRTIKEGEKISITYGPSYFSTTSANLRRFYLREIFAVNCSCEACRTDWSLKKRDFEILKCPLCESSFRSNNEKCLSCKKPNGIGRECAPEVITAMEEVQRLISSPSPTVAFVLSAGMQAKIKVKVKNVCITLEDMAWGISSSSLATN</sequence>
<dbReference type="STRING" id="102285.A0A0R3T082"/>
<dbReference type="OrthoDB" id="438641at2759"/>
<accession>A0A0R3T082</accession>
<keyword evidence="6" id="KW-1185">Reference proteome</keyword>
<gene>
    <name evidence="5" type="ORF">HNAJ_LOCUS200</name>
</gene>
<proteinExistence type="predicted"/>
<dbReference type="WBParaSite" id="HNAJ_0000019901-mRNA-1">
    <property type="protein sequence ID" value="HNAJ_0000019901-mRNA-1"/>
    <property type="gene ID" value="HNAJ_0000019901"/>
</dbReference>
<dbReference type="GO" id="GO:0032259">
    <property type="term" value="P:methylation"/>
    <property type="evidence" value="ECO:0007669"/>
    <property type="project" value="UniProtKB-KW"/>
</dbReference>
<dbReference type="GO" id="GO:0005737">
    <property type="term" value="C:cytoplasm"/>
    <property type="evidence" value="ECO:0007669"/>
    <property type="project" value="TreeGrafter"/>
</dbReference>
<name>A0A0R3T082_RODNA</name>
<keyword evidence="1" id="KW-0489">Methyltransferase</keyword>
<evidence type="ECO:0000256" key="1">
    <source>
        <dbReference type="ARBA" id="ARBA00022603"/>
    </source>
</evidence>
<protein>
    <submittedName>
        <fullName evidence="7">SET domain-containing protein</fullName>
    </submittedName>
</protein>
<organism evidence="7">
    <name type="scientific">Rodentolepis nana</name>
    <name type="common">Dwarf tapeworm</name>
    <name type="synonym">Hymenolepis nana</name>
    <dbReference type="NCBI Taxonomy" id="102285"/>
    <lineage>
        <taxon>Eukaryota</taxon>
        <taxon>Metazoa</taxon>
        <taxon>Spiralia</taxon>
        <taxon>Lophotrochozoa</taxon>
        <taxon>Platyhelminthes</taxon>
        <taxon>Cestoda</taxon>
        <taxon>Eucestoda</taxon>
        <taxon>Cyclophyllidea</taxon>
        <taxon>Hymenolepididae</taxon>
        <taxon>Rodentolepis</taxon>
    </lineage>
</organism>
<dbReference type="InterPro" id="IPR052097">
    <property type="entry name" value="SET-MYND_domain_protein"/>
</dbReference>
<dbReference type="GO" id="GO:0042826">
    <property type="term" value="F:histone deacetylase binding"/>
    <property type="evidence" value="ECO:0007669"/>
    <property type="project" value="TreeGrafter"/>
</dbReference>
<dbReference type="GO" id="GO:0005634">
    <property type="term" value="C:nucleus"/>
    <property type="evidence" value="ECO:0007669"/>
    <property type="project" value="TreeGrafter"/>
</dbReference>
<keyword evidence="3" id="KW-0949">S-adenosyl-L-methionine</keyword>
<dbReference type="Proteomes" id="UP000278807">
    <property type="component" value="Unassembled WGS sequence"/>
</dbReference>
<evidence type="ECO:0000256" key="3">
    <source>
        <dbReference type="ARBA" id="ARBA00022691"/>
    </source>
</evidence>
<dbReference type="Gene3D" id="2.170.270.10">
    <property type="entry name" value="SET domain"/>
    <property type="match status" value="1"/>
</dbReference>
<dbReference type="PANTHER" id="PTHR46165:SF2">
    <property type="entry name" value="SET AND MYND DOMAIN-CONTAINING PROTEIN 4"/>
    <property type="match status" value="1"/>
</dbReference>
<dbReference type="AlphaFoldDB" id="A0A0R3T082"/>
<dbReference type="GO" id="GO:0008168">
    <property type="term" value="F:methyltransferase activity"/>
    <property type="evidence" value="ECO:0007669"/>
    <property type="project" value="UniProtKB-KW"/>
</dbReference>
<reference evidence="5 6" key="2">
    <citation type="submission" date="2018-11" db="EMBL/GenBank/DDBJ databases">
        <authorList>
            <consortium name="Pathogen Informatics"/>
        </authorList>
    </citation>
    <scope>NUCLEOTIDE SEQUENCE [LARGE SCALE GENOMIC DNA]</scope>
</reference>
<evidence type="ECO:0000256" key="2">
    <source>
        <dbReference type="ARBA" id="ARBA00022679"/>
    </source>
</evidence>
<dbReference type="PANTHER" id="PTHR46165">
    <property type="entry name" value="SET AND MYND DOMAIN-CONTAINING PROTEIN 4"/>
    <property type="match status" value="1"/>
</dbReference>
<evidence type="ECO:0000259" key="4">
    <source>
        <dbReference type="PROSITE" id="PS50280"/>
    </source>
</evidence>
<evidence type="ECO:0000313" key="7">
    <source>
        <dbReference type="WBParaSite" id="HNAJ_0000019901-mRNA-1"/>
    </source>
</evidence>
<dbReference type="InterPro" id="IPR001214">
    <property type="entry name" value="SET_dom"/>
</dbReference>